<evidence type="ECO:0000256" key="1">
    <source>
        <dbReference type="SAM" id="MobiDB-lite"/>
    </source>
</evidence>
<dbReference type="AlphaFoldDB" id="A0A9W9ABJ7"/>
<evidence type="ECO:0000313" key="2">
    <source>
        <dbReference type="EMBL" id="KAJ4479053.1"/>
    </source>
</evidence>
<dbReference type="Proteomes" id="UP001150266">
    <property type="component" value="Unassembled WGS sequence"/>
</dbReference>
<accession>A0A9W9ABJ7</accession>
<organism evidence="2 3">
    <name type="scientific">Lentinula aciculospora</name>
    <dbReference type="NCBI Taxonomy" id="153920"/>
    <lineage>
        <taxon>Eukaryota</taxon>
        <taxon>Fungi</taxon>
        <taxon>Dikarya</taxon>
        <taxon>Basidiomycota</taxon>
        <taxon>Agaricomycotina</taxon>
        <taxon>Agaricomycetes</taxon>
        <taxon>Agaricomycetidae</taxon>
        <taxon>Agaricales</taxon>
        <taxon>Marasmiineae</taxon>
        <taxon>Omphalotaceae</taxon>
        <taxon>Lentinula</taxon>
    </lineage>
</organism>
<evidence type="ECO:0000313" key="3">
    <source>
        <dbReference type="Proteomes" id="UP001150266"/>
    </source>
</evidence>
<comment type="caution">
    <text evidence="2">The sequence shown here is derived from an EMBL/GenBank/DDBJ whole genome shotgun (WGS) entry which is preliminary data.</text>
</comment>
<dbReference type="EMBL" id="JAOTPV010000008">
    <property type="protein sequence ID" value="KAJ4479053.1"/>
    <property type="molecule type" value="Genomic_DNA"/>
</dbReference>
<protein>
    <submittedName>
        <fullName evidence="2">Uncharacterized protein</fullName>
    </submittedName>
</protein>
<feature type="region of interest" description="Disordered" evidence="1">
    <location>
        <begin position="122"/>
        <end position="160"/>
    </location>
</feature>
<name>A0A9W9ABJ7_9AGAR</name>
<dbReference type="OrthoDB" id="3173670at2759"/>
<gene>
    <name evidence="2" type="ORF">J3R30DRAFT_3702083</name>
</gene>
<sequence>MPLPRKSEPKIFQILVRTHKTTLFFTVPPSTSIGFLKEQTLSALTSGLNEEEGIPPVTKVEDFELCRRRVVKGKDRNAATQREYDLLEEPESTIKQIKLVNWEVLYIQFKNVEGQPLEIIATDPPIDDEEDGETQHTVQSSLPLDKGKRKATDDNDEDSP</sequence>
<reference evidence="2" key="1">
    <citation type="submission" date="2022-08" db="EMBL/GenBank/DDBJ databases">
        <title>A Global Phylogenomic Analysis of the Shiitake Genus Lentinula.</title>
        <authorList>
            <consortium name="DOE Joint Genome Institute"/>
            <person name="Sierra-Patev S."/>
            <person name="Min B."/>
            <person name="Naranjo-Ortiz M."/>
            <person name="Looney B."/>
            <person name="Konkel Z."/>
            <person name="Slot J.C."/>
            <person name="Sakamoto Y."/>
            <person name="Steenwyk J.L."/>
            <person name="Rokas A."/>
            <person name="Carro J."/>
            <person name="Camarero S."/>
            <person name="Ferreira P."/>
            <person name="Molpeceres G."/>
            <person name="Ruiz-Duenas F.J."/>
            <person name="Serrano A."/>
            <person name="Henrissat B."/>
            <person name="Drula E."/>
            <person name="Hughes K.W."/>
            <person name="Mata J.L."/>
            <person name="Ishikawa N.K."/>
            <person name="Vargas-Isla R."/>
            <person name="Ushijima S."/>
            <person name="Smith C.A."/>
            <person name="Ahrendt S."/>
            <person name="Andreopoulos W."/>
            <person name="He G."/>
            <person name="Labutti K."/>
            <person name="Lipzen A."/>
            <person name="Ng V."/>
            <person name="Riley R."/>
            <person name="Sandor L."/>
            <person name="Barry K."/>
            <person name="Martinez A.T."/>
            <person name="Xiao Y."/>
            <person name="Gibbons J.G."/>
            <person name="Terashima K."/>
            <person name="Grigoriev I.V."/>
            <person name="Hibbett D.S."/>
        </authorList>
    </citation>
    <scope>NUCLEOTIDE SEQUENCE</scope>
    <source>
        <strain evidence="2">JLM2183</strain>
    </source>
</reference>
<proteinExistence type="predicted"/>
<keyword evidence="3" id="KW-1185">Reference proteome</keyword>